<accession>C6B7D0</accession>
<dbReference type="HOGENOM" id="CLU_1990888_0_0_5"/>
<geneLocation type="plasmid" evidence="1 2">
    <name>pR132502</name>
</geneLocation>
<reference evidence="1 2" key="1">
    <citation type="journal article" date="2010" name="Stand. Genomic Sci.">
        <title>Complete genome sequence of Rhizobium leguminosarum bv. trifolii strain WSM1325, an effective microsymbiont of annual Mediterranean clovers.</title>
        <authorList>
            <person name="Reeve W."/>
            <person name="O'Hara G."/>
            <person name="Chain P."/>
            <person name="Ardley J."/>
            <person name="Brau L."/>
            <person name="Nandesena K."/>
            <person name="Tiwari R."/>
            <person name="Copeland A."/>
            <person name="Nolan M."/>
            <person name="Han C."/>
            <person name="Brettin T."/>
            <person name="Land M."/>
            <person name="Ovchinikova G."/>
            <person name="Ivanova N."/>
            <person name="Mavromatis K."/>
            <person name="Markowitz V."/>
            <person name="Kyrpides N."/>
            <person name="Melino V."/>
            <person name="Denton M."/>
            <person name="Yates R."/>
            <person name="Howieson J."/>
        </authorList>
    </citation>
    <scope>NUCLEOTIDE SEQUENCE [LARGE SCALE GENOMIC DNA]</scope>
    <source>
        <strain evidence="2">WSM1325</strain>
        <plasmid evidence="2">Plasmid pR132502</plasmid>
    </source>
</reference>
<dbReference type="OrthoDB" id="9809066at2"/>
<proteinExistence type="predicted"/>
<dbReference type="Proteomes" id="UP000002256">
    <property type="component" value="Plasmid pR132502"/>
</dbReference>
<protein>
    <submittedName>
        <fullName evidence="1">Uncharacterized protein</fullName>
    </submittedName>
</protein>
<evidence type="ECO:0000313" key="1">
    <source>
        <dbReference type="EMBL" id="ACS59988.1"/>
    </source>
</evidence>
<evidence type="ECO:0000313" key="2">
    <source>
        <dbReference type="Proteomes" id="UP000002256"/>
    </source>
</evidence>
<name>C6B7D0_RHILS</name>
<keyword evidence="1" id="KW-0614">Plasmid</keyword>
<gene>
    <name evidence="1" type="ordered locus">Rleg_6959</name>
</gene>
<dbReference type="AlphaFoldDB" id="C6B7D0"/>
<organism evidence="1 2">
    <name type="scientific">Rhizobium leguminosarum bv. trifolii (strain WSM1325)</name>
    <dbReference type="NCBI Taxonomy" id="395491"/>
    <lineage>
        <taxon>Bacteria</taxon>
        <taxon>Pseudomonadati</taxon>
        <taxon>Pseudomonadota</taxon>
        <taxon>Alphaproteobacteria</taxon>
        <taxon>Hyphomicrobiales</taxon>
        <taxon>Rhizobiaceae</taxon>
        <taxon>Rhizobium/Agrobacterium group</taxon>
        <taxon>Rhizobium</taxon>
    </lineage>
</organism>
<dbReference type="KEGG" id="rlg:Rleg_6959"/>
<dbReference type="EMBL" id="CP001624">
    <property type="protein sequence ID" value="ACS59988.1"/>
    <property type="molecule type" value="Genomic_DNA"/>
</dbReference>
<sequence>MANAASTRALPAKRSLTLAVAAALGVGAPVYGQGSCTDLAKNLSNPIASLIRKLVKVNEQPISLTGELRNWAASPDDGPEGHGVQVGLTVPVSEVGAYLLMVRTRSALFARCPRPHDATLSPQRA</sequence>